<evidence type="ECO:0000313" key="2">
    <source>
        <dbReference type="EnsemblMetazoa" id="G31544.1:cds"/>
    </source>
</evidence>
<proteinExistence type="predicted"/>
<feature type="compositionally biased region" description="Basic and acidic residues" evidence="1">
    <location>
        <begin position="23"/>
        <end position="32"/>
    </location>
</feature>
<name>A0A8W8M678_MAGGI</name>
<evidence type="ECO:0000256" key="1">
    <source>
        <dbReference type="SAM" id="MobiDB-lite"/>
    </source>
</evidence>
<feature type="compositionally biased region" description="Basic and acidic residues" evidence="1">
    <location>
        <begin position="38"/>
        <end position="61"/>
    </location>
</feature>
<dbReference type="Proteomes" id="UP000005408">
    <property type="component" value="Unassembled WGS sequence"/>
</dbReference>
<feature type="region of interest" description="Disordered" evidence="1">
    <location>
        <begin position="21"/>
        <end position="78"/>
    </location>
</feature>
<reference evidence="2" key="1">
    <citation type="submission" date="2022-08" db="UniProtKB">
        <authorList>
            <consortium name="EnsemblMetazoa"/>
        </authorList>
    </citation>
    <scope>IDENTIFICATION</scope>
    <source>
        <strain evidence="2">05x7-T-G4-1.051#20</strain>
    </source>
</reference>
<sequence>MEEDDDITFSDFDKLYKHVSAKRSMESEKDGKVNNQEKAVEVKTKEKVGNSEKASQDDLDFKTPSVPSRKSTKEGEFCGAECKSKQEEVEMLKKRLTEFDARKPSLDPLSDVTVTKSLPSSPNHSEGARQKRPRRGGPIYIQRTALNRNLADNGEVQQPGSEPTVTSAE</sequence>
<evidence type="ECO:0000313" key="3">
    <source>
        <dbReference type="Proteomes" id="UP000005408"/>
    </source>
</evidence>
<feature type="region of interest" description="Disordered" evidence="1">
    <location>
        <begin position="100"/>
        <end position="169"/>
    </location>
</feature>
<accession>A0A8W8M678</accession>
<feature type="compositionally biased region" description="Polar residues" evidence="1">
    <location>
        <begin position="112"/>
        <end position="124"/>
    </location>
</feature>
<keyword evidence="3" id="KW-1185">Reference proteome</keyword>
<dbReference type="EnsemblMetazoa" id="G31544.1">
    <property type="protein sequence ID" value="G31544.1:cds"/>
    <property type="gene ID" value="G31544"/>
</dbReference>
<protein>
    <submittedName>
        <fullName evidence="2">Uncharacterized protein</fullName>
    </submittedName>
</protein>
<feature type="compositionally biased region" description="Polar residues" evidence="1">
    <location>
        <begin position="155"/>
        <end position="169"/>
    </location>
</feature>
<dbReference type="AlphaFoldDB" id="A0A8W8M678"/>
<organism evidence="2 3">
    <name type="scientific">Magallana gigas</name>
    <name type="common">Pacific oyster</name>
    <name type="synonym">Crassostrea gigas</name>
    <dbReference type="NCBI Taxonomy" id="29159"/>
    <lineage>
        <taxon>Eukaryota</taxon>
        <taxon>Metazoa</taxon>
        <taxon>Spiralia</taxon>
        <taxon>Lophotrochozoa</taxon>
        <taxon>Mollusca</taxon>
        <taxon>Bivalvia</taxon>
        <taxon>Autobranchia</taxon>
        <taxon>Pteriomorphia</taxon>
        <taxon>Ostreida</taxon>
        <taxon>Ostreoidea</taxon>
        <taxon>Ostreidae</taxon>
        <taxon>Magallana</taxon>
    </lineage>
</organism>